<name>A0A101ERZ7_9THEM</name>
<protein>
    <recommendedName>
        <fullName evidence="3">LVIVD repeat protein</fullName>
    </recommendedName>
</protein>
<evidence type="ECO:0008006" key="3">
    <source>
        <dbReference type="Google" id="ProtNLM"/>
    </source>
</evidence>
<comment type="caution">
    <text evidence="1">The sequence shown here is derived from an EMBL/GenBank/DDBJ whole genome shotgun (WGS) entry which is preliminary data.</text>
</comment>
<dbReference type="Proteomes" id="UP000058636">
    <property type="component" value="Unassembled WGS sequence"/>
</dbReference>
<gene>
    <name evidence="1" type="ORF">XD57_0134</name>
</gene>
<dbReference type="Pfam" id="PF08309">
    <property type="entry name" value="LVIVD"/>
    <property type="match status" value="5"/>
</dbReference>
<dbReference type="EMBL" id="LGFG01000004">
    <property type="protein sequence ID" value="KUK23788.1"/>
    <property type="molecule type" value="Genomic_DNA"/>
</dbReference>
<dbReference type="SUPFAM" id="SSF101908">
    <property type="entry name" value="Putative isomerase YbhE"/>
    <property type="match status" value="1"/>
</dbReference>
<dbReference type="Gene3D" id="2.130.10.10">
    <property type="entry name" value="YVTN repeat-like/Quinoprotein amine dehydrogenase"/>
    <property type="match status" value="1"/>
</dbReference>
<evidence type="ECO:0000313" key="1">
    <source>
        <dbReference type="EMBL" id="KUK23788.1"/>
    </source>
</evidence>
<evidence type="ECO:0000313" key="2">
    <source>
        <dbReference type="Proteomes" id="UP000058636"/>
    </source>
</evidence>
<sequence>MKAIFPVILALLFLSGCFQMMPALPEEKIYALVATGEGLEVFDVTATPVSISFVSLPNSALDVEVSGRYAFLAGGQSGILVFDMNDPENPVQLNQLNTHYAYGVELSGDYLYVADWTNGLLVYNVTDLPSPVLVAKLEEADWAEKVHVSGDRAYVACYNEGLKVVDVSNPANPVFLERVNLGTVKSVFGSDERIYAVVYDEGVSIIDANDLSQILGTYESQTPYDVIVSDSVLYLADYAFGVQTVDVSDPGNPFVLDHIPTSGGKAQSLCLHEGFLYIADFNGYLTVVDVGDPSHLNEVFNVVTQGSANAVSLLAQ</sequence>
<dbReference type="RefSeq" id="WP_008193224.1">
    <property type="nucleotide sequence ID" value="NZ_DAITJQ010000001.1"/>
</dbReference>
<dbReference type="InterPro" id="IPR051200">
    <property type="entry name" value="Host-pathogen_enzymatic-act"/>
</dbReference>
<dbReference type="PANTHER" id="PTHR47197:SF3">
    <property type="entry name" value="DIHYDRO-HEME D1 DEHYDROGENASE"/>
    <property type="match status" value="1"/>
</dbReference>
<dbReference type="AlphaFoldDB" id="A0A101ERZ7"/>
<dbReference type="InterPro" id="IPR013211">
    <property type="entry name" value="LVIVD"/>
</dbReference>
<dbReference type="PANTHER" id="PTHR47197">
    <property type="entry name" value="PROTEIN NIRF"/>
    <property type="match status" value="1"/>
</dbReference>
<accession>A0A101ERZ7</accession>
<dbReference type="PATRIC" id="fig|93930.3.peg.657"/>
<dbReference type="InterPro" id="IPR015943">
    <property type="entry name" value="WD40/YVTN_repeat-like_dom_sf"/>
</dbReference>
<proteinExistence type="predicted"/>
<reference evidence="1 2" key="1">
    <citation type="journal article" date="2015" name="MBio">
        <title>Genome-Resolved Metagenomic Analysis Reveals Roles for Candidate Phyla and Other Microbial Community Members in Biogeochemical Transformations in Oil Reservoirs.</title>
        <authorList>
            <person name="Hu P."/>
            <person name="Tom L."/>
            <person name="Singh A."/>
            <person name="Thomas B.C."/>
            <person name="Baker B.J."/>
            <person name="Piceno Y.M."/>
            <person name="Andersen G.L."/>
            <person name="Banfield J.F."/>
        </authorList>
    </citation>
    <scope>NUCLEOTIDE SEQUENCE [LARGE SCALE GENOMIC DNA]</scope>
    <source>
        <strain evidence="1">46_26</strain>
    </source>
</reference>
<dbReference type="PROSITE" id="PS51257">
    <property type="entry name" value="PROKAR_LIPOPROTEIN"/>
    <property type="match status" value="1"/>
</dbReference>
<organism evidence="1 2">
    <name type="scientific">Thermotoga petrophila</name>
    <dbReference type="NCBI Taxonomy" id="93929"/>
    <lineage>
        <taxon>Bacteria</taxon>
        <taxon>Thermotogati</taxon>
        <taxon>Thermotogota</taxon>
        <taxon>Thermotogae</taxon>
        <taxon>Thermotogales</taxon>
        <taxon>Thermotogaceae</taxon>
        <taxon>Thermotoga</taxon>
    </lineage>
</organism>